<keyword evidence="2" id="KW-1185">Reference proteome</keyword>
<organism evidence="1 2">
    <name type="scientific">Vibrio hangzhouensis</name>
    <dbReference type="NCBI Taxonomy" id="462991"/>
    <lineage>
        <taxon>Bacteria</taxon>
        <taxon>Pseudomonadati</taxon>
        <taxon>Pseudomonadota</taxon>
        <taxon>Gammaproteobacteria</taxon>
        <taxon>Vibrionales</taxon>
        <taxon>Vibrionaceae</taxon>
        <taxon>Vibrio</taxon>
    </lineage>
</organism>
<dbReference type="OrthoDB" id="5889729at2"/>
<reference evidence="2" key="1">
    <citation type="submission" date="2016-10" db="EMBL/GenBank/DDBJ databases">
        <authorList>
            <person name="Varghese N."/>
            <person name="Submissions S."/>
        </authorList>
    </citation>
    <scope>NUCLEOTIDE SEQUENCE [LARGE SCALE GENOMIC DNA]</scope>
    <source>
        <strain evidence="2">CGMCC 1.7062</strain>
    </source>
</reference>
<dbReference type="Proteomes" id="UP000236721">
    <property type="component" value="Unassembled WGS sequence"/>
</dbReference>
<name>A0A1H6B4R5_9VIBR</name>
<dbReference type="AlphaFoldDB" id="A0A1H6B4R5"/>
<dbReference type="EMBL" id="FNVG01000019">
    <property type="protein sequence ID" value="SEG55833.1"/>
    <property type="molecule type" value="Genomic_DNA"/>
</dbReference>
<proteinExistence type="predicted"/>
<gene>
    <name evidence="1" type="ORF">SAMN04488244_11971</name>
</gene>
<evidence type="ECO:0000313" key="1">
    <source>
        <dbReference type="EMBL" id="SEG55833.1"/>
    </source>
</evidence>
<protein>
    <recommendedName>
        <fullName evidence="3">Exonuclease V subunit gamma</fullName>
    </recommendedName>
</protein>
<accession>A0A1H6B4R5</accession>
<dbReference type="RefSeq" id="WP_103881584.1">
    <property type="nucleotide sequence ID" value="NZ_FNVG01000019.1"/>
</dbReference>
<evidence type="ECO:0000313" key="2">
    <source>
        <dbReference type="Proteomes" id="UP000236721"/>
    </source>
</evidence>
<sequence length="59" mass="7140">MRTVICNSIQSFWDMAENHFLEGHNVHCVFPVTEKVKSLMRIYQEQYRINQITYSEIFN</sequence>
<evidence type="ECO:0008006" key="3">
    <source>
        <dbReference type="Google" id="ProtNLM"/>
    </source>
</evidence>